<sequence>MAEPEVEIKGTTFTISVIHLIDNDLEHIKQVLEKKMAQAPKFFATAPVIVNVSLVDEPIDFSALRTAINATGFVMIGVTGTRDSEQKQLCHSASIPVLIAGRDVEPKPIETSQEANIGQPPKVVRGQVRSGQQVYAKNCDLVVLGSVSNGAEIIADGSIHVYGALRGRAIAGANGQTDCIICCQNLQAELVSVAGHYQLSENLQPMWQQACCIELRERQLTFVPLN</sequence>
<dbReference type="GO" id="GO:0000902">
    <property type="term" value="P:cell morphogenesis"/>
    <property type="evidence" value="ECO:0007669"/>
    <property type="project" value="InterPro"/>
</dbReference>
<dbReference type="AlphaFoldDB" id="A0A4R1JAP9"/>
<evidence type="ECO:0000256" key="2">
    <source>
        <dbReference type="ARBA" id="ARBA00022618"/>
    </source>
</evidence>
<keyword evidence="4 6" id="KW-0131">Cell cycle</keyword>
<evidence type="ECO:0000256" key="1">
    <source>
        <dbReference type="ARBA" id="ARBA00006291"/>
    </source>
</evidence>
<evidence type="ECO:0000313" key="10">
    <source>
        <dbReference type="Proteomes" id="UP000295565"/>
    </source>
</evidence>
<evidence type="ECO:0000259" key="8">
    <source>
        <dbReference type="Pfam" id="PF05209"/>
    </source>
</evidence>
<feature type="domain" description="Septum formation inhibitor MinC C-terminal" evidence="7">
    <location>
        <begin position="123"/>
        <end position="221"/>
    </location>
</feature>
<comment type="function">
    <text evidence="5 6">Cell division inhibitor that blocks the formation of polar Z ring septums. Rapidly oscillates between the poles of the cell to destabilize FtsZ filaments that have formed before they mature into polar Z rings. Prevents FtsZ polymerization.</text>
</comment>
<gene>
    <name evidence="6" type="primary">minC</name>
    <name evidence="9" type="ORF">EV690_2657</name>
</gene>
<dbReference type="OrthoDB" id="9794530at2"/>
<dbReference type="InterPro" id="IPR013033">
    <property type="entry name" value="MinC"/>
</dbReference>
<keyword evidence="10" id="KW-1185">Reference proteome</keyword>
<dbReference type="Gene3D" id="2.160.20.70">
    <property type="match status" value="1"/>
</dbReference>
<feature type="domain" description="Septum formation inhibitor MinC N-terminal" evidence="8">
    <location>
        <begin position="6"/>
        <end position="73"/>
    </location>
</feature>
<dbReference type="Proteomes" id="UP000295565">
    <property type="component" value="Unassembled WGS sequence"/>
</dbReference>
<dbReference type="GO" id="GO:0051302">
    <property type="term" value="P:regulation of cell division"/>
    <property type="evidence" value="ECO:0007669"/>
    <property type="project" value="InterPro"/>
</dbReference>
<dbReference type="HAMAP" id="MF_00267">
    <property type="entry name" value="MinC"/>
    <property type="match status" value="1"/>
</dbReference>
<name>A0A4R1JAP9_9GAMM</name>
<dbReference type="InterPro" id="IPR005526">
    <property type="entry name" value="Septum_form_inhib_MinC_C"/>
</dbReference>
<protein>
    <recommendedName>
        <fullName evidence="6">Probable septum site-determining protein MinC</fullName>
    </recommendedName>
</protein>
<dbReference type="InterPro" id="IPR036145">
    <property type="entry name" value="MinC_C_sf"/>
</dbReference>
<keyword evidence="3 6" id="KW-0717">Septation</keyword>
<evidence type="ECO:0000256" key="6">
    <source>
        <dbReference type="HAMAP-Rule" id="MF_00267"/>
    </source>
</evidence>
<dbReference type="InterPro" id="IPR016098">
    <property type="entry name" value="CAP/MinC_C"/>
</dbReference>
<dbReference type="GO" id="GO:1901891">
    <property type="term" value="P:regulation of cell septum assembly"/>
    <property type="evidence" value="ECO:0007669"/>
    <property type="project" value="InterPro"/>
</dbReference>
<evidence type="ECO:0000313" key="9">
    <source>
        <dbReference type="EMBL" id="TCK47620.1"/>
    </source>
</evidence>
<dbReference type="SUPFAM" id="SSF63848">
    <property type="entry name" value="Cell-division inhibitor MinC, C-terminal domain"/>
    <property type="match status" value="1"/>
</dbReference>
<dbReference type="Pfam" id="PF03775">
    <property type="entry name" value="MinC_C"/>
    <property type="match status" value="1"/>
</dbReference>
<dbReference type="NCBIfam" id="TIGR01222">
    <property type="entry name" value="minC"/>
    <property type="match status" value="1"/>
</dbReference>
<dbReference type="GO" id="GO:0000917">
    <property type="term" value="P:division septum assembly"/>
    <property type="evidence" value="ECO:0007669"/>
    <property type="project" value="UniProtKB-KW"/>
</dbReference>
<dbReference type="EMBL" id="SMGD01000014">
    <property type="protein sequence ID" value="TCK47620.1"/>
    <property type="molecule type" value="Genomic_DNA"/>
</dbReference>
<organism evidence="9 10">
    <name type="scientific">Celerinatantimonas diazotrophica</name>
    <dbReference type="NCBI Taxonomy" id="412034"/>
    <lineage>
        <taxon>Bacteria</taxon>
        <taxon>Pseudomonadati</taxon>
        <taxon>Pseudomonadota</taxon>
        <taxon>Gammaproteobacteria</taxon>
        <taxon>Celerinatantimonadaceae</taxon>
        <taxon>Celerinatantimonas</taxon>
    </lineage>
</organism>
<evidence type="ECO:0000256" key="4">
    <source>
        <dbReference type="ARBA" id="ARBA00023306"/>
    </source>
</evidence>
<proteinExistence type="inferred from homology"/>
<reference evidence="9 10" key="1">
    <citation type="submission" date="2019-03" db="EMBL/GenBank/DDBJ databases">
        <title>Genomic Encyclopedia of Type Strains, Phase IV (KMG-IV): sequencing the most valuable type-strain genomes for metagenomic binning, comparative biology and taxonomic classification.</title>
        <authorList>
            <person name="Goeker M."/>
        </authorList>
    </citation>
    <scope>NUCLEOTIDE SEQUENCE [LARGE SCALE GENOMIC DNA]</scope>
    <source>
        <strain evidence="9 10">DSM 18577</strain>
    </source>
</reference>
<keyword evidence="2 6" id="KW-0132">Cell division</keyword>
<comment type="subunit">
    <text evidence="6">Interacts with MinD and FtsZ.</text>
</comment>
<dbReference type="Gene3D" id="3.30.70.260">
    <property type="match status" value="1"/>
</dbReference>
<dbReference type="InterPro" id="IPR007874">
    <property type="entry name" value="MinC_N"/>
</dbReference>
<evidence type="ECO:0000259" key="7">
    <source>
        <dbReference type="Pfam" id="PF03775"/>
    </source>
</evidence>
<evidence type="ECO:0000256" key="5">
    <source>
        <dbReference type="ARBA" id="ARBA00025606"/>
    </source>
</evidence>
<dbReference type="RefSeq" id="WP_131913423.1">
    <property type="nucleotide sequence ID" value="NZ_OU594967.1"/>
</dbReference>
<comment type="similarity">
    <text evidence="1 6">Belongs to the MinC family.</text>
</comment>
<accession>A0A4R1JAP9</accession>
<evidence type="ECO:0000256" key="3">
    <source>
        <dbReference type="ARBA" id="ARBA00023210"/>
    </source>
</evidence>
<comment type="caution">
    <text evidence="9">The sequence shown here is derived from an EMBL/GenBank/DDBJ whole genome shotgun (WGS) entry which is preliminary data.</text>
</comment>
<dbReference type="PANTHER" id="PTHR34108">
    <property type="entry name" value="SEPTUM SITE-DETERMINING PROTEIN MINC"/>
    <property type="match status" value="1"/>
</dbReference>
<dbReference type="Pfam" id="PF05209">
    <property type="entry name" value="MinC_N"/>
    <property type="match status" value="1"/>
</dbReference>
<dbReference type="PANTHER" id="PTHR34108:SF1">
    <property type="entry name" value="SEPTUM SITE-DETERMINING PROTEIN MINC"/>
    <property type="match status" value="1"/>
</dbReference>